<organism evidence="2 3">
    <name type="scientific">Natrialba hulunbeirensis JCM 10989</name>
    <dbReference type="NCBI Taxonomy" id="1227493"/>
    <lineage>
        <taxon>Archaea</taxon>
        <taxon>Methanobacteriati</taxon>
        <taxon>Methanobacteriota</taxon>
        <taxon>Stenosarchaea group</taxon>
        <taxon>Halobacteria</taxon>
        <taxon>Halobacteriales</taxon>
        <taxon>Natrialbaceae</taxon>
        <taxon>Natrialba</taxon>
    </lineage>
</organism>
<dbReference type="Proteomes" id="UP000011519">
    <property type="component" value="Unassembled WGS sequence"/>
</dbReference>
<dbReference type="RefSeq" id="WP_006652778.1">
    <property type="nucleotide sequence ID" value="NZ_AOIM01000019.1"/>
</dbReference>
<keyword evidence="1" id="KW-1133">Transmembrane helix</keyword>
<evidence type="ECO:0000256" key="1">
    <source>
        <dbReference type="SAM" id="Phobius"/>
    </source>
</evidence>
<feature type="transmembrane region" description="Helical" evidence="1">
    <location>
        <begin position="31"/>
        <end position="47"/>
    </location>
</feature>
<keyword evidence="1" id="KW-0472">Membrane</keyword>
<dbReference type="EMBL" id="AOIM01000019">
    <property type="protein sequence ID" value="ELY92509.1"/>
    <property type="molecule type" value="Genomic_DNA"/>
</dbReference>
<protein>
    <submittedName>
        <fullName evidence="2">Uncharacterized protein</fullName>
    </submittedName>
</protein>
<dbReference type="PATRIC" id="fig|1227493.4.peg.1549"/>
<evidence type="ECO:0000313" key="2">
    <source>
        <dbReference type="EMBL" id="ELY92509.1"/>
    </source>
</evidence>
<accession>M0A1M8</accession>
<evidence type="ECO:0000313" key="3">
    <source>
        <dbReference type="Proteomes" id="UP000011519"/>
    </source>
</evidence>
<sequence>MVSPSLLSVVLLAALSLTLYAQTEGYLPLSIPRWAAVGVLVFGYVGVGMSTGSSQTEQFVVTLTGALCFILGLYWPYTE</sequence>
<reference evidence="2 3" key="1">
    <citation type="journal article" date="2014" name="PLoS Genet.">
        <title>Phylogenetically driven sequencing of extremely halophilic archaea reveals strategies for static and dynamic osmo-response.</title>
        <authorList>
            <person name="Becker E.A."/>
            <person name="Seitzer P.M."/>
            <person name="Tritt A."/>
            <person name="Larsen D."/>
            <person name="Krusor M."/>
            <person name="Yao A.I."/>
            <person name="Wu D."/>
            <person name="Madern D."/>
            <person name="Eisen J.A."/>
            <person name="Darling A.E."/>
            <person name="Facciotti M.T."/>
        </authorList>
    </citation>
    <scope>NUCLEOTIDE SEQUENCE [LARGE SCALE GENOMIC DNA]</scope>
    <source>
        <strain evidence="2 3">JCM 10989</strain>
    </source>
</reference>
<name>M0A1M8_9EURY</name>
<dbReference type="AlphaFoldDB" id="M0A1M8"/>
<comment type="caution">
    <text evidence="2">The sequence shown here is derived from an EMBL/GenBank/DDBJ whole genome shotgun (WGS) entry which is preliminary data.</text>
</comment>
<gene>
    <name evidence="2" type="ORF">C483_07799</name>
</gene>
<feature type="transmembrane region" description="Helical" evidence="1">
    <location>
        <begin position="59"/>
        <end position="77"/>
    </location>
</feature>
<proteinExistence type="predicted"/>
<keyword evidence="1" id="KW-0812">Transmembrane</keyword>
<keyword evidence="3" id="KW-1185">Reference proteome</keyword>